<feature type="transmembrane region" description="Helical" evidence="8">
    <location>
        <begin position="223"/>
        <end position="245"/>
    </location>
</feature>
<dbReference type="SUPFAM" id="SSF103473">
    <property type="entry name" value="MFS general substrate transporter"/>
    <property type="match status" value="1"/>
</dbReference>
<evidence type="ECO:0000256" key="7">
    <source>
        <dbReference type="SAM" id="MobiDB-lite"/>
    </source>
</evidence>
<feature type="compositionally biased region" description="Basic and acidic residues" evidence="7">
    <location>
        <begin position="12"/>
        <end position="24"/>
    </location>
</feature>
<name>A0A428TYD1_9HYPO</name>
<keyword evidence="11" id="KW-1185">Reference proteome</keyword>
<dbReference type="InterPro" id="IPR011701">
    <property type="entry name" value="MFS"/>
</dbReference>
<evidence type="ECO:0000256" key="3">
    <source>
        <dbReference type="ARBA" id="ARBA00022692"/>
    </source>
</evidence>
<dbReference type="Proteomes" id="UP000287144">
    <property type="component" value="Unassembled WGS sequence"/>
</dbReference>
<sequence length="512" mass="56358">MTASVLAPSAANHHDIDETRHEKTFQGGTGDDTTIEPSRSVSQTEIEWDPLVEAKARRKVDSSVLLLLVLGLLVFQLDRMNLASALTGGFAADIKVKQDTINLGNQLMFMGIVILEIPCNMALQRLGPRKWISAQVFIFGLVATMQVFVKNRAGFLVARLMLGLAEAGYIPGAVYTLSTWYTKRELAKRVSVLFFGMFGGNAISPILASGILKLDNARGIRGWQWLFLLEGLFTVVVSFILLGFLPGSPDVPRPLVGPGLVRFSQAEQETLQRRLAKDDNIGKRPGVQGLAIDWKLVWKTVTHYRRWPHYVSTFAVFSTWSPLTTYTPSIIMALGFDRIAANALAAVGASLALPVVFGFAYLSDRTNRRGGAVVAAHICYLITLIVARQAHPHVGKWSRWGLWTAVNSFAVGYHPVHNSWVQLNCREAGERSIAIAMWVMSAISGLMVGTQYFQASDTPFYQTGLRTMIIMVSLGIVFASIQMVVYVVHNKRVAQGKTPGGQRATDDIHTLI</sequence>
<evidence type="ECO:0000256" key="1">
    <source>
        <dbReference type="ARBA" id="ARBA00004141"/>
    </source>
</evidence>
<feature type="transmembrane region" description="Helical" evidence="8">
    <location>
        <begin position="103"/>
        <end position="119"/>
    </location>
</feature>
<keyword evidence="6" id="KW-0325">Glycoprotein</keyword>
<keyword evidence="2" id="KW-0813">Transport</keyword>
<evidence type="ECO:0000256" key="2">
    <source>
        <dbReference type="ARBA" id="ARBA00022448"/>
    </source>
</evidence>
<dbReference type="PANTHER" id="PTHR43791">
    <property type="entry name" value="PERMEASE-RELATED"/>
    <property type="match status" value="1"/>
</dbReference>
<dbReference type="PANTHER" id="PTHR43791:SF32">
    <property type="entry name" value="MAJOR FACILITATOR SUPERFAMILY (MFS) PROFILE DOMAIN-CONTAINING PROTEIN"/>
    <property type="match status" value="1"/>
</dbReference>
<comment type="subcellular location">
    <subcellularLocation>
        <location evidence="1">Membrane</location>
        <topology evidence="1">Multi-pass membrane protein</topology>
    </subcellularLocation>
</comment>
<feature type="compositionally biased region" description="Polar residues" evidence="7">
    <location>
        <begin position="31"/>
        <end position="42"/>
    </location>
</feature>
<dbReference type="EMBL" id="NKCK01000042">
    <property type="protein sequence ID" value="RSM07021.1"/>
    <property type="molecule type" value="Genomic_DNA"/>
</dbReference>
<evidence type="ECO:0000256" key="5">
    <source>
        <dbReference type="ARBA" id="ARBA00023136"/>
    </source>
</evidence>
<accession>A0A428TYD1</accession>
<feature type="transmembrane region" description="Helical" evidence="8">
    <location>
        <begin position="155"/>
        <end position="178"/>
    </location>
</feature>
<feature type="transmembrane region" description="Helical" evidence="8">
    <location>
        <begin position="465"/>
        <end position="488"/>
    </location>
</feature>
<evidence type="ECO:0000256" key="6">
    <source>
        <dbReference type="ARBA" id="ARBA00023180"/>
    </source>
</evidence>
<feature type="transmembrane region" description="Helical" evidence="8">
    <location>
        <begin position="190"/>
        <end position="211"/>
    </location>
</feature>
<dbReference type="InterPro" id="IPR036259">
    <property type="entry name" value="MFS_trans_sf"/>
</dbReference>
<proteinExistence type="predicted"/>
<feature type="transmembrane region" description="Helical" evidence="8">
    <location>
        <begin position="339"/>
        <end position="363"/>
    </location>
</feature>
<evidence type="ECO:0000256" key="8">
    <source>
        <dbReference type="SAM" id="Phobius"/>
    </source>
</evidence>
<organism evidence="10 11">
    <name type="scientific">Fusarium oligoseptatum</name>
    <dbReference type="NCBI Taxonomy" id="2604345"/>
    <lineage>
        <taxon>Eukaryota</taxon>
        <taxon>Fungi</taxon>
        <taxon>Dikarya</taxon>
        <taxon>Ascomycota</taxon>
        <taxon>Pezizomycotina</taxon>
        <taxon>Sordariomycetes</taxon>
        <taxon>Hypocreomycetidae</taxon>
        <taxon>Hypocreales</taxon>
        <taxon>Nectriaceae</taxon>
        <taxon>Fusarium</taxon>
        <taxon>Fusarium solani species complex</taxon>
    </lineage>
</organism>
<dbReference type="AlphaFoldDB" id="A0A428TYD1"/>
<evidence type="ECO:0000259" key="9">
    <source>
        <dbReference type="PROSITE" id="PS50850"/>
    </source>
</evidence>
<protein>
    <recommendedName>
        <fullName evidence="9">Major facilitator superfamily (MFS) profile domain-containing protein</fullName>
    </recommendedName>
</protein>
<feature type="transmembrane region" description="Helical" evidence="8">
    <location>
        <begin position="64"/>
        <end position="83"/>
    </location>
</feature>
<keyword evidence="3 8" id="KW-0812">Transmembrane</keyword>
<feature type="region of interest" description="Disordered" evidence="7">
    <location>
        <begin position="1"/>
        <end position="42"/>
    </location>
</feature>
<dbReference type="GO" id="GO:0022857">
    <property type="term" value="F:transmembrane transporter activity"/>
    <property type="evidence" value="ECO:0007669"/>
    <property type="project" value="InterPro"/>
</dbReference>
<keyword evidence="4 8" id="KW-1133">Transmembrane helix</keyword>
<gene>
    <name evidence="10" type="ORF">CEP52_005402</name>
</gene>
<evidence type="ECO:0000313" key="10">
    <source>
        <dbReference type="EMBL" id="RSM07021.1"/>
    </source>
</evidence>
<feature type="transmembrane region" description="Helical" evidence="8">
    <location>
        <begin position="433"/>
        <end position="453"/>
    </location>
</feature>
<dbReference type="GO" id="GO:0016020">
    <property type="term" value="C:membrane"/>
    <property type="evidence" value="ECO:0007669"/>
    <property type="project" value="UniProtKB-SubCell"/>
</dbReference>
<reference evidence="10 11" key="1">
    <citation type="submission" date="2017-06" db="EMBL/GenBank/DDBJ databases">
        <title>Comparative genomic analysis of Ambrosia Fusariam Clade fungi.</title>
        <authorList>
            <person name="Stajich J.E."/>
            <person name="Carrillo J."/>
            <person name="Kijimoto T."/>
            <person name="Eskalen A."/>
            <person name="O'Donnell K."/>
            <person name="Kasson M."/>
        </authorList>
    </citation>
    <scope>NUCLEOTIDE SEQUENCE [LARGE SCALE GENOMIC DNA]</scope>
    <source>
        <strain evidence="10 11">NRRL62579</strain>
    </source>
</reference>
<keyword evidence="5 8" id="KW-0472">Membrane</keyword>
<dbReference type="Gene3D" id="1.20.1250.20">
    <property type="entry name" value="MFS general substrate transporter like domains"/>
    <property type="match status" value="1"/>
</dbReference>
<comment type="caution">
    <text evidence="10">The sequence shown here is derived from an EMBL/GenBank/DDBJ whole genome shotgun (WGS) entry which is preliminary data.</text>
</comment>
<feature type="transmembrane region" description="Helical" evidence="8">
    <location>
        <begin position="131"/>
        <end position="149"/>
    </location>
</feature>
<dbReference type="PROSITE" id="PS50850">
    <property type="entry name" value="MFS"/>
    <property type="match status" value="1"/>
</dbReference>
<feature type="domain" description="Major facilitator superfamily (MFS) profile" evidence="9">
    <location>
        <begin position="64"/>
        <end position="512"/>
    </location>
</feature>
<dbReference type="Pfam" id="PF07690">
    <property type="entry name" value="MFS_1"/>
    <property type="match status" value="1"/>
</dbReference>
<dbReference type="InterPro" id="IPR020846">
    <property type="entry name" value="MFS_dom"/>
</dbReference>
<evidence type="ECO:0000256" key="4">
    <source>
        <dbReference type="ARBA" id="ARBA00022989"/>
    </source>
</evidence>
<evidence type="ECO:0000313" key="11">
    <source>
        <dbReference type="Proteomes" id="UP000287144"/>
    </source>
</evidence>
<feature type="transmembrane region" description="Helical" evidence="8">
    <location>
        <begin position="369"/>
        <end position="387"/>
    </location>
</feature>